<evidence type="ECO:0000313" key="2">
    <source>
        <dbReference type="Proteomes" id="UP000003688"/>
    </source>
</evidence>
<evidence type="ECO:0000313" key="1">
    <source>
        <dbReference type="EMBL" id="EEF60873.1"/>
    </source>
</evidence>
<name>B9XGV2_PEDPL</name>
<comment type="caution">
    <text evidence="1">The sequence shown here is derived from an EMBL/GenBank/DDBJ whole genome shotgun (WGS) entry which is preliminary data.</text>
</comment>
<sequence precursor="true">MLVSIKLQDAYEYTTNITATPHGNSVATKEFIS</sequence>
<dbReference type="Proteomes" id="UP000003688">
    <property type="component" value="Unassembled WGS sequence"/>
</dbReference>
<protein>
    <submittedName>
        <fullName evidence="1">Uncharacterized protein</fullName>
    </submittedName>
</protein>
<dbReference type="EMBL" id="ABOX02000013">
    <property type="protein sequence ID" value="EEF60873.1"/>
    <property type="molecule type" value="Genomic_DNA"/>
</dbReference>
<reference evidence="1 2" key="1">
    <citation type="journal article" date="2011" name="J. Bacteriol.">
        <title>Genome sequence of 'Pedosphaera parvula' Ellin514, an aerobic Verrucomicrobial isolate from pasture soil.</title>
        <authorList>
            <person name="Kant R."/>
            <person name="van Passel M.W."/>
            <person name="Sangwan P."/>
            <person name="Palva A."/>
            <person name="Lucas S."/>
            <person name="Copeland A."/>
            <person name="Lapidus A."/>
            <person name="Glavina Del Rio T."/>
            <person name="Dalin E."/>
            <person name="Tice H."/>
            <person name="Bruce D."/>
            <person name="Goodwin L."/>
            <person name="Pitluck S."/>
            <person name="Chertkov O."/>
            <person name="Larimer F.W."/>
            <person name="Land M.L."/>
            <person name="Hauser L."/>
            <person name="Brettin T.S."/>
            <person name="Detter J.C."/>
            <person name="Han S."/>
            <person name="de Vos W.M."/>
            <person name="Janssen P.H."/>
            <person name="Smidt H."/>
        </authorList>
    </citation>
    <scope>NUCLEOTIDE SEQUENCE [LARGE SCALE GENOMIC DNA]</scope>
    <source>
        <strain evidence="1 2">Ellin514</strain>
    </source>
</reference>
<proteinExistence type="predicted"/>
<gene>
    <name evidence="1" type="ORF">Cflav_PD4042</name>
</gene>
<dbReference type="AlphaFoldDB" id="B9XGV2"/>
<keyword evidence="2" id="KW-1185">Reference proteome</keyword>
<organism evidence="1 2">
    <name type="scientific">Pedosphaera parvula (strain Ellin514)</name>
    <dbReference type="NCBI Taxonomy" id="320771"/>
    <lineage>
        <taxon>Bacteria</taxon>
        <taxon>Pseudomonadati</taxon>
        <taxon>Verrucomicrobiota</taxon>
        <taxon>Pedosphaerae</taxon>
        <taxon>Pedosphaerales</taxon>
        <taxon>Pedosphaeraceae</taxon>
        <taxon>Pedosphaera</taxon>
    </lineage>
</organism>
<accession>B9XGV2</accession>